<evidence type="ECO:0000313" key="2">
    <source>
        <dbReference type="Proteomes" id="UP000006247"/>
    </source>
</evidence>
<dbReference type="Proteomes" id="UP000006247">
    <property type="component" value="Unassembled WGS sequence"/>
</dbReference>
<sequence length="65" mass="7472">MIFAGYCCARCFVGFRRKMIVMMAEVLHNFIIGGAVWRHPVISRGMIRRQACRCDAGRRQPKIVS</sequence>
<name>C0E826_9CORY</name>
<dbReference type="EMBL" id="ACEB01000053">
    <property type="protein sequence ID" value="EEG25551.1"/>
    <property type="molecule type" value="Genomic_DNA"/>
</dbReference>
<dbReference type="AlphaFoldDB" id="C0E826"/>
<organism evidence="1 2">
    <name type="scientific">Corynebacterium matruchotii ATCC 33806</name>
    <dbReference type="NCBI Taxonomy" id="566549"/>
    <lineage>
        <taxon>Bacteria</taxon>
        <taxon>Bacillati</taxon>
        <taxon>Actinomycetota</taxon>
        <taxon>Actinomycetes</taxon>
        <taxon>Mycobacteriales</taxon>
        <taxon>Corynebacteriaceae</taxon>
        <taxon>Corynebacterium</taxon>
    </lineage>
</organism>
<comment type="caution">
    <text evidence="1">The sequence shown here is derived from an EMBL/GenBank/DDBJ whole genome shotgun (WGS) entry which is preliminary data.</text>
</comment>
<proteinExistence type="predicted"/>
<gene>
    <name evidence="1" type="ORF">CORMATOL_03168</name>
</gene>
<protein>
    <submittedName>
        <fullName evidence="1">Uncharacterized protein</fullName>
    </submittedName>
</protein>
<reference evidence="1 2" key="1">
    <citation type="submission" date="2009-01" db="EMBL/GenBank/DDBJ databases">
        <authorList>
            <person name="Fulton L."/>
            <person name="Clifton S."/>
            <person name="Chinwalla A.T."/>
            <person name="Mitreva M."/>
            <person name="Sodergren E."/>
            <person name="Weinstock G."/>
            <person name="Clifton S."/>
            <person name="Dooling D.J."/>
            <person name="Fulton B."/>
            <person name="Minx P."/>
            <person name="Pepin K.H."/>
            <person name="Johnson M."/>
            <person name="Bhonagiri V."/>
            <person name="Nash W.E."/>
            <person name="Mardis E.R."/>
            <person name="Wilson R.K."/>
        </authorList>
    </citation>
    <scope>NUCLEOTIDE SEQUENCE [LARGE SCALE GENOMIC DNA]</scope>
    <source>
        <strain evidence="1 2">ATCC 33806</strain>
    </source>
</reference>
<dbReference type="HOGENOM" id="CLU_2842373_0_0_11"/>
<accession>C0E826</accession>
<evidence type="ECO:0000313" key="1">
    <source>
        <dbReference type="EMBL" id="EEG25551.1"/>
    </source>
</evidence>